<sequence>MSELEDKLNKILSSPADMEKIMGIARSLSGSLGAQQPQGEAAAAAAPAPDFNAIASGLKDIDPKIFKLVTRLVSEYSSAQNDKSELLKVIKPYLKEDRREKIDRAAEIAKLAKLARVAFREFSGGEKGV</sequence>
<evidence type="ECO:0000313" key="1">
    <source>
        <dbReference type="EMBL" id="SHH92345.1"/>
    </source>
</evidence>
<dbReference type="RefSeq" id="WP_073077227.1">
    <property type="nucleotide sequence ID" value="NZ_FQXV01000004.1"/>
</dbReference>
<evidence type="ECO:0000313" key="2">
    <source>
        <dbReference type="Proteomes" id="UP000183995"/>
    </source>
</evidence>
<proteinExistence type="predicted"/>
<dbReference type="OrthoDB" id="1863887at2"/>
<dbReference type="STRING" id="1123282.SAMN02745823_01452"/>
<dbReference type="AlphaFoldDB" id="A0A1M5WXB2"/>
<gene>
    <name evidence="1" type="ORF">SAMN02745823_01452</name>
</gene>
<name>A0A1M5WXB2_9FIRM</name>
<reference evidence="1 2" key="1">
    <citation type="submission" date="2016-11" db="EMBL/GenBank/DDBJ databases">
        <authorList>
            <person name="Jaros S."/>
            <person name="Januszkiewicz K."/>
            <person name="Wedrychowicz H."/>
        </authorList>
    </citation>
    <scope>NUCLEOTIDE SEQUENCE [LARGE SCALE GENOMIC DNA]</scope>
    <source>
        <strain evidence="1 2">DSM 10068</strain>
    </source>
</reference>
<protein>
    <submittedName>
        <fullName evidence="1">Uncharacterized protein</fullName>
    </submittedName>
</protein>
<dbReference type="EMBL" id="FQXV01000004">
    <property type="protein sequence ID" value="SHH92345.1"/>
    <property type="molecule type" value="Genomic_DNA"/>
</dbReference>
<organism evidence="1 2">
    <name type="scientific">Sporobacter termitidis DSM 10068</name>
    <dbReference type="NCBI Taxonomy" id="1123282"/>
    <lineage>
        <taxon>Bacteria</taxon>
        <taxon>Bacillati</taxon>
        <taxon>Bacillota</taxon>
        <taxon>Clostridia</taxon>
        <taxon>Eubacteriales</taxon>
        <taxon>Oscillospiraceae</taxon>
        <taxon>Sporobacter</taxon>
    </lineage>
</organism>
<dbReference type="Proteomes" id="UP000183995">
    <property type="component" value="Unassembled WGS sequence"/>
</dbReference>
<keyword evidence="2" id="KW-1185">Reference proteome</keyword>
<accession>A0A1M5WXB2</accession>